<feature type="binding site" evidence="5">
    <location>
        <begin position="285"/>
        <end position="289"/>
    </location>
    <ligand>
        <name>ATP</name>
        <dbReference type="ChEBI" id="CHEBI:30616"/>
    </ligand>
</feature>
<dbReference type="HAMAP" id="MF_00200">
    <property type="entry name" value="RTC"/>
    <property type="match status" value="1"/>
</dbReference>
<feature type="domain" description="RNA 3'-terminal phosphate cyclase" evidence="7">
    <location>
        <begin position="11"/>
        <end position="333"/>
    </location>
</feature>
<sequence length="350" mass="36464">MNVIELDGSTGEGGGQILRTGLALSMCTGQPMAIQRIRAKRPKPGLMRQHLTCVQAAAAVCGAKVEGAELGSQTLVFEPSPVRAGDYAFNVGTAGSCTLVLQTVLPALMLCGKPSRVSLSGGTHNPMAPPFHFLERSFAPLLRRLGVGLDLELRRLGFYPAGGGEISALVQPTEAGLQPFDLTDRGPVQEAYAECFAPALPSAVAVRELAALARALGWSGDQLRTPAVRQNEGPGNALMATLGYAHVNEVVTGFGEKGVSAEQVAGALVKEIRAHQASDGALGQHLADQWMLPLALAVVAQGGEAAFTCTEMTEHATTNIGVIEQFLPVRFDVDSAGACPRVHVIAAANA</sequence>
<dbReference type="InterPro" id="IPR013791">
    <property type="entry name" value="RNA3'-term_phos_cycl_insert"/>
</dbReference>
<dbReference type="EC" id="6.5.1.4" evidence="5 6"/>
<dbReference type="EMBL" id="JABRWJ010000025">
    <property type="protein sequence ID" value="NRF72406.1"/>
    <property type="molecule type" value="Genomic_DNA"/>
</dbReference>
<dbReference type="InterPro" id="IPR023797">
    <property type="entry name" value="RNA3'_phos_cyclase_dom"/>
</dbReference>
<feature type="binding site" evidence="5">
    <location>
        <position position="102"/>
    </location>
    <ligand>
        <name>ATP</name>
        <dbReference type="ChEBI" id="CHEBI:30616"/>
    </ligand>
</feature>
<dbReference type="Pfam" id="PF05189">
    <property type="entry name" value="RTC_insert"/>
    <property type="match status" value="1"/>
</dbReference>
<evidence type="ECO:0000256" key="2">
    <source>
        <dbReference type="ARBA" id="ARBA00022598"/>
    </source>
</evidence>
<evidence type="ECO:0000313" key="10">
    <source>
        <dbReference type="Proteomes" id="UP000737171"/>
    </source>
</evidence>
<dbReference type="Pfam" id="PF01137">
    <property type="entry name" value="RTC"/>
    <property type="match status" value="1"/>
</dbReference>
<feature type="domain" description="RNA 3'-terminal phosphate cyclase insert" evidence="8">
    <location>
        <begin position="183"/>
        <end position="273"/>
    </location>
</feature>
<comment type="subcellular location">
    <subcellularLocation>
        <location evidence="5">Cytoplasm</location>
    </subcellularLocation>
</comment>
<keyword evidence="10" id="KW-1185">Reference proteome</keyword>
<dbReference type="Gene3D" id="3.30.360.20">
    <property type="entry name" value="RNA 3'-terminal phosphate cyclase, insert domain"/>
    <property type="match status" value="1"/>
</dbReference>
<evidence type="ECO:0000313" key="9">
    <source>
        <dbReference type="EMBL" id="NRF72406.1"/>
    </source>
</evidence>
<keyword evidence="5" id="KW-0067">ATP-binding</keyword>
<comment type="catalytic activity">
    <reaction evidence="4 5">
        <text>a 3'-end 3'-phospho-ribonucleotide-RNA + ATP = a 3'-end 2',3'-cyclophospho-ribonucleotide-RNA + AMP + diphosphate</text>
        <dbReference type="Rhea" id="RHEA:23976"/>
        <dbReference type="Rhea" id="RHEA-COMP:10463"/>
        <dbReference type="Rhea" id="RHEA-COMP:10464"/>
        <dbReference type="ChEBI" id="CHEBI:30616"/>
        <dbReference type="ChEBI" id="CHEBI:33019"/>
        <dbReference type="ChEBI" id="CHEBI:83062"/>
        <dbReference type="ChEBI" id="CHEBI:83064"/>
        <dbReference type="ChEBI" id="CHEBI:456215"/>
        <dbReference type="EC" id="6.5.1.4"/>
    </reaction>
</comment>
<evidence type="ECO:0000259" key="7">
    <source>
        <dbReference type="Pfam" id="PF01137"/>
    </source>
</evidence>
<name>A0ABX2EUR8_9BURK</name>
<dbReference type="InterPro" id="IPR017770">
    <property type="entry name" value="RNA3'_term_phos_cyc_type_1"/>
</dbReference>
<dbReference type="SUPFAM" id="SSF55205">
    <property type="entry name" value="EPT/RTPC-like"/>
    <property type="match status" value="1"/>
</dbReference>
<dbReference type="GO" id="GO:0003963">
    <property type="term" value="F:RNA-3'-phosphate cyclase activity"/>
    <property type="evidence" value="ECO:0007669"/>
    <property type="project" value="UniProtKB-EC"/>
</dbReference>
<proteinExistence type="inferred from homology"/>
<keyword evidence="3 5" id="KW-0547">Nucleotide-binding</keyword>
<feature type="active site" description="Tele-AMP-histidine intermediate" evidence="5">
    <location>
        <position position="315"/>
    </location>
</feature>
<protein>
    <recommendedName>
        <fullName evidence="5 6">RNA 3'-terminal phosphate cyclase</fullName>
        <shortName evidence="5">RNA cyclase</shortName>
        <shortName evidence="5">RNA-3'-phosphate cyclase</shortName>
        <ecNumber evidence="5 6">6.5.1.4</ecNumber>
    </recommendedName>
</protein>
<reference evidence="9 10" key="1">
    <citation type="submission" date="2020-05" db="EMBL/GenBank/DDBJ databases">
        <title>Aquincola sp. isolate from soil.</title>
        <authorList>
            <person name="Han J."/>
            <person name="Kim D.-U."/>
        </authorList>
    </citation>
    <scope>NUCLEOTIDE SEQUENCE [LARGE SCALE GENOMIC DNA]</scope>
    <source>
        <strain evidence="9 10">S2</strain>
    </source>
</reference>
<comment type="function">
    <text evidence="5">Catalyzes the conversion of 3'-phosphate to a 2',3'-cyclic phosphodiester at the end of RNA. The mechanism of action of the enzyme occurs in 3 steps: (A) adenylation of the enzyme by ATP; (B) transfer of adenylate to an RNA-N3'P to produce RNA-N3'PP5'A; (C) and attack of the adjacent 2'-hydroxyl on the 3'-phosphorus in the diester linkage to produce the cyclic end product. The biological role of this enzyme is unknown but it is likely to function in some aspects of cellular RNA processing.</text>
</comment>
<evidence type="ECO:0000256" key="3">
    <source>
        <dbReference type="ARBA" id="ARBA00022741"/>
    </source>
</evidence>
<dbReference type="SUPFAM" id="SSF52913">
    <property type="entry name" value="RNA 3'-terminal phosphate cyclase, RPTC, insert domain"/>
    <property type="match status" value="1"/>
</dbReference>
<dbReference type="Gene3D" id="3.65.10.20">
    <property type="entry name" value="RNA 3'-terminal phosphate cyclase domain"/>
    <property type="match status" value="1"/>
</dbReference>
<evidence type="ECO:0000259" key="8">
    <source>
        <dbReference type="Pfam" id="PF05189"/>
    </source>
</evidence>
<evidence type="ECO:0000256" key="4">
    <source>
        <dbReference type="ARBA" id="ARBA00024481"/>
    </source>
</evidence>
<organism evidence="9 10">
    <name type="scientific">Pseudaquabacterium terrae</name>
    <dbReference type="NCBI Taxonomy" id="2732868"/>
    <lineage>
        <taxon>Bacteria</taxon>
        <taxon>Pseudomonadati</taxon>
        <taxon>Pseudomonadota</taxon>
        <taxon>Betaproteobacteria</taxon>
        <taxon>Burkholderiales</taxon>
        <taxon>Sphaerotilaceae</taxon>
        <taxon>Pseudaquabacterium</taxon>
    </lineage>
</organism>
<dbReference type="InterPro" id="IPR013792">
    <property type="entry name" value="RNA3'P_cycl/enolpyr_Trfase_a/b"/>
</dbReference>
<keyword evidence="5" id="KW-0963">Cytoplasm</keyword>
<dbReference type="PIRSF" id="PIRSF005378">
    <property type="entry name" value="RNA3'_term_phos_cycl_euk"/>
    <property type="match status" value="1"/>
</dbReference>
<dbReference type="NCBIfam" id="TIGR03399">
    <property type="entry name" value="RNA_3prim_cycl"/>
    <property type="match status" value="1"/>
</dbReference>
<dbReference type="NCBIfam" id="NF003246">
    <property type="entry name" value="PRK04204.1-2"/>
    <property type="match status" value="1"/>
</dbReference>
<gene>
    <name evidence="5" type="primary">rtcA</name>
    <name evidence="9" type="ORF">HLB44_36065</name>
</gene>
<dbReference type="RefSeq" id="WP_173135579.1">
    <property type="nucleotide sequence ID" value="NZ_JABRWJ010000025.1"/>
</dbReference>
<dbReference type="InterPro" id="IPR036553">
    <property type="entry name" value="RPTC_insert"/>
</dbReference>
<keyword evidence="2 5" id="KW-0436">Ligase</keyword>
<dbReference type="Proteomes" id="UP000737171">
    <property type="component" value="Unassembled WGS sequence"/>
</dbReference>
<accession>A0ABX2EUR8</accession>
<evidence type="ECO:0000256" key="1">
    <source>
        <dbReference type="ARBA" id="ARBA00009206"/>
    </source>
</evidence>
<evidence type="ECO:0000256" key="5">
    <source>
        <dbReference type="HAMAP-Rule" id="MF_00200"/>
    </source>
</evidence>
<dbReference type="PANTHER" id="PTHR11096">
    <property type="entry name" value="RNA 3' TERMINAL PHOSPHATE CYCLASE"/>
    <property type="match status" value="1"/>
</dbReference>
<comment type="similarity">
    <text evidence="1 5">Belongs to the RNA 3'-terminal cyclase family. Type 1 subfamily.</text>
</comment>
<dbReference type="InterPro" id="IPR000228">
    <property type="entry name" value="RNA3'_term_phos_cyc"/>
</dbReference>
<dbReference type="InterPro" id="IPR037136">
    <property type="entry name" value="RNA3'_phos_cyclase_dom_sf"/>
</dbReference>
<dbReference type="PANTHER" id="PTHR11096:SF0">
    <property type="entry name" value="RNA 3'-TERMINAL PHOSPHATE CYCLASE"/>
    <property type="match status" value="1"/>
</dbReference>
<evidence type="ECO:0000256" key="6">
    <source>
        <dbReference type="NCBIfam" id="TIGR03399"/>
    </source>
</evidence>
<comment type="caution">
    <text evidence="9">The sequence shown here is derived from an EMBL/GenBank/DDBJ whole genome shotgun (WGS) entry which is preliminary data.</text>
</comment>